<dbReference type="EMBL" id="SMLB01000002">
    <property type="protein sequence ID" value="TDD72737.1"/>
    <property type="molecule type" value="Genomic_DNA"/>
</dbReference>
<feature type="domain" description="DUF7927" evidence="4">
    <location>
        <begin position="1154"/>
        <end position="1279"/>
    </location>
</feature>
<evidence type="ECO:0000256" key="3">
    <source>
        <dbReference type="SAM" id="SignalP"/>
    </source>
</evidence>
<name>A0A4V2YT74_9ACTN</name>
<feature type="transmembrane region" description="Helical" evidence="2">
    <location>
        <begin position="1558"/>
        <end position="1578"/>
    </location>
</feature>
<feature type="signal peptide" evidence="3">
    <location>
        <begin position="1"/>
        <end position="39"/>
    </location>
</feature>
<dbReference type="InterPro" id="IPR013783">
    <property type="entry name" value="Ig-like_fold"/>
</dbReference>
<keyword evidence="2" id="KW-1133">Transmembrane helix</keyword>
<feature type="domain" description="DUF7927" evidence="4">
    <location>
        <begin position="1415"/>
        <end position="1540"/>
    </location>
</feature>
<dbReference type="Proteomes" id="UP000295217">
    <property type="component" value="Unassembled WGS sequence"/>
</dbReference>
<feature type="chain" id="PRO_5020452794" evidence="3">
    <location>
        <begin position="40"/>
        <end position="1596"/>
    </location>
</feature>
<dbReference type="OrthoDB" id="134475at2"/>
<keyword evidence="3" id="KW-0732">Signal</keyword>
<accession>A0A4V2YT74</accession>
<sequence>MRRSSRRGGQLRRGTALGVVLALLSCLFVLLGGASVAQAATPEYEIRGAWIDPPATIGRGNPVVAEWRVNVNDAEDPPSNDPVENVVATFTVEKAVFDGIPDLCLTEGVDPPSSISDDGMTLTCNFGTVDMGTAVVVQTPVVATGVTGDEVVLDGTSPGGETVELDPIEILNDFRMDIHYGTNTLHYLWDDLSTPSFVDVDVQWSLRLGKGSDPGPDEVTYTLNVGEENDANVVVGPNPWTGEADGCTPYTSALADGHPFSNAALPPEDQRNTNHVADCTLTRVSPGVFELTLRGIDYSLIKRPTRDSTNRPLPLDWDYVASGSLWFRVYTNQGGSITVESNAPTYDPVTSAPPFTDLAENNTTNKTYALAGAFSASWHRPFTGSGGVPHDDTYRVSAGTVVQQHVLTRFGVDNAPPASQYGNCLVFDTDFVTFEPGSVVVQKEQIINGSLRPVTIDTIPVEYLVTPNPLADPDGFNCSTGGANWTTTPPATPEQAAMVRAVRILYPFSTYATEDARGFRLYANTRINDDVPTGQDVWMFGSGLRQGTWVGPDFPGGGLETPGARYPNTNARRDILRIVTATPFIEKAAAESVVTPGVPADFTLTYSANGSGIIPETVDGYEIVDTLPVGMTYEPGSADPEPVVTVDGQGRQVLTWTLDGVATNTEHTLTYQAVADAGVEPGTTLTNTAVSSFEGENSPQVSETVTTATNGSTFILKMADPTYIPYVNDEGVGTGSWTVTIESQDPTPQAFTDTIDILPYIGDQRGTAFHGTYTLSDVVLPDGGTVYYTDADPATLSDDPEDEANGAPGAPSALWSTTRPENPTAIRVIGGELVSGETFSFQVVIETEGAQPQDVYVNRAQAIAEHTELVMRTSAPLYVSDYAVAKTSDPAPGSTVKPGETITYTITVTQEGPVPAAAVFTDTLAEVLDDAVYNEDVTADIGTVTYADGVLSWEGVVPVGEVATITFTVTIKDVPDLVAGGADTIVDNSVWSPVCPDEVPEGEVNPCEPPILRYGYYTVSKTSDPAPGTTVGRGDVITYQVQITQVGEGAVEHAFTDDDMTAVLDDATYNDDAVATSGEVTYSEPTLSWDGPLAVGEVVDLTYSVTVTGEGDYELRNVVTSECPEDDPDCLEGICVPAPDQNPDCTTVHWYGDYEVMKTSDPVTGSEVEPGDVITYTVTVTTEGLAEVEAGFDDDLTQVLDDATWNDDAVASSGPEPTYDEPTLSWSSVLPPGEVVTVTYSVTVTAEGDRYLRNVVTPIDPEKCVPAEGQTEACTTEHINGAYTYSKTSDPVPGSVVEEDGVITYTVLISHVGEAPVEDAWIEDDLSAVLDDAVWNNDATADSGEASFEGTTLRWDGNLAIDQVVTLTYSVTANAVGEGDDELRNIVTTDDERGVCVPAPDGNPDCQTDHYQGEYVYSKTSDPEPGSEVEEGEVVTYTVTVEHVGAAPIEDAIVVDDLSEVAPVADWNDDATATSGQVSMEDEQLTWTGDLEVGQVVTITYSVTVGDKADATMRNVVTSPDERSVCVPAADGNPDCKTDHHTPDEPPAPDLPDTGAGLTGWLLTGGMALLIGGLVLAATHRRRPFSGSGGTAGLSS</sequence>
<gene>
    <name evidence="5" type="ORF">E1262_02480</name>
</gene>
<dbReference type="InterPro" id="IPR047589">
    <property type="entry name" value="DUF11_rpt"/>
</dbReference>
<comment type="caution">
    <text evidence="5">The sequence shown here is derived from an EMBL/GenBank/DDBJ whole genome shotgun (WGS) entry which is preliminary data.</text>
</comment>
<feature type="domain" description="DUF7927" evidence="4">
    <location>
        <begin position="1017"/>
        <end position="1147"/>
    </location>
</feature>
<dbReference type="Pfam" id="PF25549">
    <property type="entry name" value="DUF7927"/>
    <property type="match status" value="5"/>
</dbReference>
<keyword evidence="2" id="KW-0472">Membrane</keyword>
<evidence type="ECO:0000313" key="5">
    <source>
        <dbReference type="EMBL" id="TDD72737.1"/>
    </source>
</evidence>
<dbReference type="PANTHER" id="PTHR34819">
    <property type="entry name" value="LARGE CYSTEINE-RICH PERIPLASMIC PROTEIN OMCB"/>
    <property type="match status" value="1"/>
</dbReference>
<keyword evidence="2" id="KW-0812">Transmembrane</keyword>
<reference evidence="5 6" key="1">
    <citation type="submission" date="2019-02" db="EMBL/GenBank/DDBJ databases">
        <title>Draft genome sequences of novel Actinobacteria.</title>
        <authorList>
            <person name="Sahin N."/>
            <person name="Ay H."/>
            <person name="Saygin H."/>
        </authorList>
    </citation>
    <scope>NUCLEOTIDE SEQUENCE [LARGE SCALE GENOMIC DNA]</scope>
    <source>
        <strain evidence="5 6">8K307</strain>
    </source>
</reference>
<keyword evidence="6" id="KW-1185">Reference proteome</keyword>
<organism evidence="5 6">
    <name type="scientific">Jiangella aurantiaca</name>
    <dbReference type="NCBI Taxonomy" id="2530373"/>
    <lineage>
        <taxon>Bacteria</taxon>
        <taxon>Bacillati</taxon>
        <taxon>Actinomycetota</taxon>
        <taxon>Actinomycetes</taxon>
        <taxon>Jiangellales</taxon>
        <taxon>Jiangellaceae</taxon>
        <taxon>Jiangella</taxon>
    </lineage>
</organism>
<evidence type="ECO:0000313" key="6">
    <source>
        <dbReference type="Proteomes" id="UP000295217"/>
    </source>
</evidence>
<feature type="region of interest" description="Disordered" evidence="1">
    <location>
        <begin position="1524"/>
        <end position="1553"/>
    </location>
</feature>
<feature type="region of interest" description="Disordered" evidence="1">
    <location>
        <begin position="792"/>
        <end position="818"/>
    </location>
</feature>
<evidence type="ECO:0000259" key="4">
    <source>
        <dbReference type="Pfam" id="PF25549"/>
    </source>
</evidence>
<feature type="domain" description="DUF7927" evidence="4">
    <location>
        <begin position="1283"/>
        <end position="1407"/>
    </location>
</feature>
<dbReference type="Gene3D" id="2.60.40.10">
    <property type="entry name" value="Immunoglobulins"/>
    <property type="match status" value="1"/>
</dbReference>
<dbReference type="NCBIfam" id="TIGR01451">
    <property type="entry name" value="B_ant_repeat"/>
    <property type="match status" value="1"/>
</dbReference>
<dbReference type="InterPro" id="IPR057687">
    <property type="entry name" value="DUF7927"/>
</dbReference>
<feature type="compositionally biased region" description="Basic and acidic residues" evidence="1">
    <location>
        <begin position="1534"/>
        <end position="1544"/>
    </location>
</feature>
<dbReference type="InterPro" id="IPR051172">
    <property type="entry name" value="Chlamydia_OmcB"/>
</dbReference>
<feature type="domain" description="DUF7927" evidence="4">
    <location>
        <begin position="882"/>
        <end position="1006"/>
    </location>
</feature>
<dbReference type="RefSeq" id="WP_132101453.1">
    <property type="nucleotide sequence ID" value="NZ_SMLB01000002.1"/>
</dbReference>
<evidence type="ECO:0000256" key="2">
    <source>
        <dbReference type="SAM" id="Phobius"/>
    </source>
</evidence>
<dbReference type="PROSITE" id="PS51257">
    <property type="entry name" value="PROKAR_LIPOPROTEIN"/>
    <property type="match status" value="1"/>
</dbReference>
<dbReference type="PANTHER" id="PTHR34819:SF3">
    <property type="entry name" value="CELL SURFACE PROTEIN"/>
    <property type="match status" value="1"/>
</dbReference>
<proteinExistence type="predicted"/>
<dbReference type="GO" id="GO:0005975">
    <property type="term" value="P:carbohydrate metabolic process"/>
    <property type="evidence" value="ECO:0007669"/>
    <property type="project" value="UniProtKB-ARBA"/>
</dbReference>
<protein>
    <submittedName>
        <fullName evidence="5">DUF11 domain-containing protein</fullName>
    </submittedName>
</protein>
<evidence type="ECO:0000256" key="1">
    <source>
        <dbReference type="SAM" id="MobiDB-lite"/>
    </source>
</evidence>